<accession>A0A6J7CT68</accession>
<reference evidence="2" key="1">
    <citation type="submission" date="2020-05" db="EMBL/GenBank/DDBJ databases">
        <authorList>
            <person name="Chiriac C."/>
            <person name="Salcher M."/>
            <person name="Ghai R."/>
            <person name="Kavagutti S V."/>
        </authorList>
    </citation>
    <scope>NUCLEOTIDE SEQUENCE</scope>
</reference>
<dbReference type="EMBL" id="CAFBLS010000015">
    <property type="protein sequence ID" value="CAB4860996.1"/>
    <property type="molecule type" value="Genomic_DNA"/>
</dbReference>
<dbReference type="InterPro" id="IPR021215">
    <property type="entry name" value="DUF2752"/>
</dbReference>
<gene>
    <name evidence="2" type="ORF">UFOPK3402_00207</name>
</gene>
<dbReference type="Pfam" id="PF10825">
    <property type="entry name" value="DUF2752"/>
    <property type="match status" value="1"/>
</dbReference>
<evidence type="ECO:0000313" key="2">
    <source>
        <dbReference type="EMBL" id="CAB4860996.1"/>
    </source>
</evidence>
<dbReference type="AlphaFoldDB" id="A0A6J7CT68"/>
<sequence length="162" mass="17549">MTTHAPIAIHDDDVLEQAIVDHRSLGRRLLAPMLVALGAAGTCALVYAVDPNEPGHYPLCPTRALFGIDCPGCGLMRGTHDLLHGNVAGAIDHNVLLIAAVPLVVVLWGRWLNRARTGIRPEVTRRQFRLRHRILIISLIAMLAFGVVRNFVPYLGSGTSGP</sequence>
<feature type="transmembrane region" description="Helical" evidence="1">
    <location>
        <begin position="134"/>
        <end position="152"/>
    </location>
</feature>
<keyword evidence="1" id="KW-0812">Transmembrane</keyword>
<evidence type="ECO:0000256" key="1">
    <source>
        <dbReference type="SAM" id="Phobius"/>
    </source>
</evidence>
<proteinExistence type="predicted"/>
<organism evidence="2">
    <name type="scientific">freshwater metagenome</name>
    <dbReference type="NCBI Taxonomy" id="449393"/>
    <lineage>
        <taxon>unclassified sequences</taxon>
        <taxon>metagenomes</taxon>
        <taxon>ecological metagenomes</taxon>
    </lineage>
</organism>
<feature type="transmembrane region" description="Helical" evidence="1">
    <location>
        <begin position="29"/>
        <end position="49"/>
    </location>
</feature>
<keyword evidence="1" id="KW-1133">Transmembrane helix</keyword>
<keyword evidence="1" id="KW-0472">Membrane</keyword>
<feature type="transmembrane region" description="Helical" evidence="1">
    <location>
        <begin position="95"/>
        <end position="113"/>
    </location>
</feature>
<name>A0A6J7CT68_9ZZZZ</name>
<protein>
    <submittedName>
        <fullName evidence="2">Unannotated protein</fullName>
    </submittedName>
</protein>